<dbReference type="GO" id="GO:0016887">
    <property type="term" value="F:ATP hydrolysis activity"/>
    <property type="evidence" value="ECO:0007669"/>
    <property type="project" value="InterPro"/>
</dbReference>
<evidence type="ECO:0000256" key="5">
    <source>
        <dbReference type="SAM" id="Phobius"/>
    </source>
</evidence>
<reference evidence="9" key="1">
    <citation type="submission" date="2020-05" db="EMBL/GenBank/DDBJ databases">
        <authorList>
            <person name="Chiriac C."/>
            <person name="Salcher M."/>
            <person name="Ghai R."/>
            <person name="Kavagutti S V."/>
        </authorList>
    </citation>
    <scope>NUCLEOTIDE SEQUENCE</scope>
</reference>
<dbReference type="Pfam" id="PF00664">
    <property type="entry name" value="ABC_membrane"/>
    <property type="match status" value="1"/>
</dbReference>
<dbReference type="InterPro" id="IPR003439">
    <property type="entry name" value="ABC_transporter-like_ATP-bd"/>
</dbReference>
<evidence type="ECO:0000256" key="2">
    <source>
        <dbReference type="ARBA" id="ARBA00022692"/>
    </source>
</evidence>
<dbReference type="InterPro" id="IPR039421">
    <property type="entry name" value="Type_1_exporter"/>
</dbReference>
<dbReference type="PROSITE" id="PS50042">
    <property type="entry name" value="CNMP_BINDING_3"/>
    <property type="match status" value="1"/>
</dbReference>
<dbReference type="GO" id="GO:0016020">
    <property type="term" value="C:membrane"/>
    <property type="evidence" value="ECO:0007669"/>
    <property type="project" value="UniProtKB-SubCell"/>
</dbReference>
<dbReference type="PANTHER" id="PTHR43394:SF1">
    <property type="entry name" value="ATP-BINDING CASSETTE SUB-FAMILY B MEMBER 10, MITOCHONDRIAL"/>
    <property type="match status" value="1"/>
</dbReference>
<accession>A0A6J7CXQ7</accession>
<dbReference type="InterPro" id="IPR014710">
    <property type="entry name" value="RmlC-like_jellyroll"/>
</dbReference>
<feature type="domain" description="ABC transporter" evidence="7">
    <location>
        <begin position="330"/>
        <end position="558"/>
    </location>
</feature>
<keyword evidence="4 5" id="KW-0472">Membrane</keyword>
<dbReference type="Gene3D" id="1.20.1560.10">
    <property type="entry name" value="ABC transporter type 1, transmembrane domain"/>
    <property type="match status" value="1"/>
</dbReference>
<dbReference type="SUPFAM" id="SSF52540">
    <property type="entry name" value="P-loop containing nucleoside triphosphate hydrolases"/>
    <property type="match status" value="1"/>
</dbReference>
<dbReference type="InterPro" id="IPR011527">
    <property type="entry name" value="ABC1_TM_dom"/>
</dbReference>
<comment type="subcellular location">
    <subcellularLocation>
        <location evidence="1">Membrane</location>
        <topology evidence="1">Multi-pass membrane protein</topology>
    </subcellularLocation>
</comment>
<dbReference type="InterPro" id="IPR036640">
    <property type="entry name" value="ABC1_TM_sf"/>
</dbReference>
<dbReference type="PANTHER" id="PTHR43394">
    <property type="entry name" value="ATP-DEPENDENT PERMEASE MDL1, MITOCHONDRIAL"/>
    <property type="match status" value="1"/>
</dbReference>
<protein>
    <submittedName>
        <fullName evidence="9">Unannotated protein</fullName>
    </submittedName>
</protein>
<dbReference type="InterPro" id="IPR018490">
    <property type="entry name" value="cNMP-bd_dom_sf"/>
</dbReference>
<name>A0A6J7CXQ7_9ZZZZ</name>
<dbReference type="Gene3D" id="3.40.50.300">
    <property type="entry name" value="P-loop containing nucleotide triphosphate hydrolases"/>
    <property type="match status" value="1"/>
</dbReference>
<dbReference type="GO" id="GO:0005524">
    <property type="term" value="F:ATP binding"/>
    <property type="evidence" value="ECO:0007669"/>
    <property type="project" value="InterPro"/>
</dbReference>
<feature type="transmembrane region" description="Helical" evidence="5">
    <location>
        <begin position="58"/>
        <end position="75"/>
    </location>
</feature>
<feature type="domain" description="Cyclic nucleotide-binding" evidence="6">
    <location>
        <begin position="567"/>
        <end position="666"/>
    </location>
</feature>
<dbReference type="CDD" id="cd00038">
    <property type="entry name" value="CAP_ED"/>
    <property type="match status" value="1"/>
</dbReference>
<proteinExistence type="predicted"/>
<feature type="domain" description="ABC transmembrane type-1" evidence="8">
    <location>
        <begin position="25"/>
        <end position="298"/>
    </location>
</feature>
<evidence type="ECO:0000259" key="7">
    <source>
        <dbReference type="PROSITE" id="PS50893"/>
    </source>
</evidence>
<evidence type="ECO:0000259" key="8">
    <source>
        <dbReference type="PROSITE" id="PS50929"/>
    </source>
</evidence>
<dbReference type="SMART" id="SM00100">
    <property type="entry name" value="cNMP"/>
    <property type="match status" value="1"/>
</dbReference>
<dbReference type="InterPro" id="IPR027417">
    <property type="entry name" value="P-loop_NTPase"/>
</dbReference>
<evidence type="ECO:0000256" key="1">
    <source>
        <dbReference type="ARBA" id="ARBA00004141"/>
    </source>
</evidence>
<dbReference type="Gene3D" id="2.60.120.10">
    <property type="entry name" value="Jelly Rolls"/>
    <property type="match status" value="1"/>
</dbReference>
<evidence type="ECO:0000256" key="3">
    <source>
        <dbReference type="ARBA" id="ARBA00022989"/>
    </source>
</evidence>
<dbReference type="GO" id="GO:0015421">
    <property type="term" value="F:ABC-type oligopeptide transporter activity"/>
    <property type="evidence" value="ECO:0007669"/>
    <property type="project" value="TreeGrafter"/>
</dbReference>
<dbReference type="SUPFAM" id="SSF51206">
    <property type="entry name" value="cAMP-binding domain-like"/>
    <property type="match status" value="1"/>
</dbReference>
<evidence type="ECO:0000313" key="9">
    <source>
        <dbReference type="EMBL" id="CAB4860919.1"/>
    </source>
</evidence>
<feature type="transmembrane region" description="Helical" evidence="5">
    <location>
        <begin position="21"/>
        <end position="43"/>
    </location>
</feature>
<dbReference type="AlphaFoldDB" id="A0A6J7CXQ7"/>
<sequence length="752" mass="81431">MSRSGYFPVLRWMRTDLQGMNSLLVITAVATLAVLICQAIIPLKVESILHEPEKGKNQLIFLVSLIFLQLVATYVSHRSGHHVATLSSTSLRNRIFAKTLKGKALRQDGLVRSSVVSRHTSDVDRIAEALEKSIVEGLPAIIRIAQSLVILTWLQPLIGLTMTVAALVFLALRSVIGRSMLIIDRDRLDASSRVGETVDESITAAAAVAGLHLGVWQLRRFKTMTERLSYKTELQGIKVAQLVVSANATGLVGLTAVLVFALTHGEDTIAIVAASLLYVENVVKGLEVLPGWIRALQQGVVSTRRVDMILLANDRIEYPPATTDNGDLGLELKDLKYEFESGVTLSNINIKIPTDCIVGLVTPPGTEPDALLSLLCGDENPASGHVLFDGQDVRMPGVNSNVWYVPAESVAFNASVLEQLSAVRPDVTTANSLDLLAKVGLTHLLEFEGGLHDRLGAGSSKLSRAERQRLSLAIALLAKPEALLIGSLFALNDADTALPLINLIRESHFKTTVLCIRHPEVAANVDLVAFAHDGGIRIGSHQDLLATEPAYTQLWEQRLNFEEVDLSVLGISEENLEGLHTRLVTERYSAGDAIYRQGEEADRIYFTIAGRVEISTANPDGTSTRVAVMGPGNHIGDLRLTTGERRAESATAQDDCVLRSLSREAISAGLTGLLDRTPTERRIVASILRDGSATPDELTTRLSDIDLTQLNSAISMLLNDGALRQSGEALSVVQKRSVKAGSRDLLDRLGDF</sequence>
<dbReference type="SUPFAM" id="SSF90123">
    <property type="entry name" value="ABC transporter transmembrane region"/>
    <property type="match status" value="1"/>
</dbReference>
<dbReference type="Pfam" id="PF00027">
    <property type="entry name" value="cNMP_binding"/>
    <property type="match status" value="1"/>
</dbReference>
<dbReference type="Pfam" id="PF00005">
    <property type="entry name" value="ABC_tran"/>
    <property type="match status" value="1"/>
</dbReference>
<evidence type="ECO:0000256" key="4">
    <source>
        <dbReference type="ARBA" id="ARBA00023136"/>
    </source>
</evidence>
<evidence type="ECO:0000259" key="6">
    <source>
        <dbReference type="PROSITE" id="PS50042"/>
    </source>
</evidence>
<dbReference type="PROSITE" id="PS50893">
    <property type="entry name" value="ABC_TRANSPORTER_2"/>
    <property type="match status" value="1"/>
</dbReference>
<feature type="transmembrane region" description="Helical" evidence="5">
    <location>
        <begin position="148"/>
        <end position="172"/>
    </location>
</feature>
<gene>
    <name evidence="9" type="ORF">UFOPK3401_00243</name>
</gene>
<dbReference type="InterPro" id="IPR000595">
    <property type="entry name" value="cNMP-bd_dom"/>
</dbReference>
<keyword evidence="3 5" id="KW-1133">Transmembrane helix</keyword>
<keyword evidence="2 5" id="KW-0812">Transmembrane</keyword>
<dbReference type="PROSITE" id="PS50929">
    <property type="entry name" value="ABC_TM1F"/>
    <property type="match status" value="1"/>
</dbReference>
<organism evidence="9">
    <name type="scientific">freshwater metagenome</name>
    <dbReference type="NCBI Taxonomy" id="449393"/>
    <lineage>
        <taxon>unclassified sequences</taxon>
        <taxon>metagenomes</taxon>
        <taxon>ecological metagenomes</taxon>
    </lineage>
</organism>
<dbReference type="EMBL" id="CAFBLM010000005">
    <property type="protein sequence ID" value="CAB4860919.1"/>
    <property type="molecule type" value="Genomic_DNA"/>
</dbReference>